<gene>
    <name evidence="2 3" type="primary">rsfS</name>
    <name evidence="3" type="ORF">FEMY_00190</name>
    <name evidence="4" type="ORF">JZL65_06290</name>
</gene>
<dbReference type="InterPro" id="IPR004394">
    <property type="entry name" value="Iojap/RsfS/C7orf30"/>
</dbReference>
<dbReference type="NCBIfam" id="TIGR00090">
    <property type="entry name" value="rsfS_iojap_ybeB"/>
    <property type="match status" value="1"/>
</dbReference>
<sequence length="126" mass="13772">MNPSLSTVPNSLLPTVLNALEDIKAKNIEVLDVRALTSLFDTLVIASADSTRQTRALAHHVADEVRNAGKKVLSMEGLQSGEWILVDLGSIIVHLMQPMIRDYYDLSSLWKGPLRPASLIAQDLAP</sequence>
<dbReference type="GO" id="GO:0043023">
    <property type="term" value="F:ribosomal large subunit binding"/>
    <property type="evidence" value="ECO:0007669"/>
    <property type="project" value="TreeGrafter"/>
</dbReference>
<accession>A0A859A7S0</accession>
<evidence type="ECO:0000256" key="1">
    <source>
        <dbReference type="ARBA" id="ARBA00010574"/>
    </source>
</evidence>
<evidence type="ECO:0000256" key="2">
    <source>
        <dbReference type="HAMAP-Rule" id="MF_01477"/>
    </source>
</evidence>
<dbReference type="GO" id="GO:0005737">
    <property type="term" value="C:cytoplasm"/>
    <property type="evidence" value="ECO:0007669"/>
    <property type="project" value="UniProtKB-SubCell"/>
</dbReference>
<dbReference type="RefSeq" id="WP_062187191.1">
    <property type="nucleotide sequence ID" value="NZ_CP053675.1"/>
</dbReference>
<comment type="similarity">
    <text evidence="1 2">Belongs to the Iojap/RsfS family.</text>
</comment>
<dbReference type="GeneID" id="301709368"/>
<keyword evidence="2" id="KW-0678">Repressor</keyword>
<comment type="function">
    <text evidence="2">Functions as a ribosomal silencing factor. Interacts with ribosomal protein uL14 (rplN), blocking formation of intersubunit bridge B8. Prevents association of the 30S and 50S ribosomal subunits and the formation of functional ribosomes, thus repressing translation.</text>
</comment>
<dbReference type="PANTHER" id="PTHR21043:SF0">
    <property type="entry name" value="MITOCHONDRIAL ASSEMBLY OF RIBOSOMAL LARGE SUBUNIT PROTEIN 1"/>
    <property type="match status" value="1"/>
</dbReference>
<dbReference type="AlphaFoldDB" id="A0A859A7S0"/>
<dbReference type="Gene3D" id="3.30.460.10">
    <property type="entry name" value="Beta Polymerase, domain 2"/>
    <property type="match status" value="1"/>
</dbReference>
<name>A0A859A7S0_9PROT</name>
<dbReference type="GO" id="GO:0090071">
    <property type="term" value="P:negative regulation of ribosome biogenesis"/>
    <property type="evidence" value="ECO:0007669"/>
    <property type="project" value="UniProtKB-UniRule"/>
</dbReference>
<dbReference type="SUPFAM" id="SSF81301">
    <property type="entry name" value="Nucleotidyltransferase"/>
    <property type="match status" value="1"/>
</dbReference>
<organism evidence="3 5">
    <name type="scientific">Ferrovum myxofaciens</name>
    <dbReference type="NCBI Taxonomy" id="416213"/>
    <lineage>
        <taxon>Bacteria</taxon>
        <taxon>Pseudomonadati</taxon>
        <taxon>Pseudomonadota</taxon>
        <taxon>Betaproteobacteria</taxon>
        <taxon>Ferrovales</taxon>
        <taxon>Ferrovaceae</taxon>
        <taxon>Ferrovum</taxon>
    </lineage>
</organism>
<keyword evidence="5" id="KW-1185">Reference proteome</keyword>
<dbReference type="EMBL" id="LRRD01000001">
    <property type="protein sequence ID" value="KXW59373.1"/>
    <property type="molecule type" value="Genomic_DNA"/>
</dbReference>
<keyword evidence="2" id="KW-0810">Translation regulation</keyword>
<reference evidence="4" key="2">
    <citation type="submission" date="2021-02" db="EMBL/GenBank/DDBJ databases">
        <title>Comparative genomics of Ferrovum myxofaciens strains, predominant extremophile bacteria forming large biofilm stalactites in acid mine ecosystems.</title>
        <authorList>
            <person name="Burkartova K."/>
            <person name="Ridl J."/>
            <person name="Pajer P."/>
            <person name="Falteisek L."/>
        </authorList>
    </citation>
    <scope>NUCLEOTIDE SEQUENCE</scope>
    <source>
        <strain evidence="4">MI1III</strain>
    </source>
</reference>
<dbReference type="EMBL" id="CP071137">
    <property type="protein sequence ID" value="QWY78667.1"/>
    <property type="molecule type" value="Genomic_DNA"/>
</dbReference>
<dbReference type="Proteomes" id="UP000075653">
    <property type="component" value="Unassembled WGS sequence"/>
</dbReference>
<keyword evidence="2" id="KW-0963">Cytoplasm</keyword>
<protein>
    <recommendedName>
        <fullName evidence="2">Ribosomal silencing factor RsfS</fullName>
    </recommendedName>
</protein>
<comment type="subunit">
    <text evidence="2">Interacts with ribosomal protein uL14 (rplN).</text>
</comment>
<dbReference type="HAMAP" id="MF_01477">
    <property type="entry name" value="Iojap_RsfS"/>
    <property type="match status" value="1"/>
</dbReference>
<dbReference type="GO" id="GO:0042256">
    <property type="term" value="P:cytosolic ribosome assembly"/>
    <property type="evidence" value="ECO:0007669"/>
    <property type="project" value="UniProtKB-UniRule"/>
</dbReference>
<dbReference type="PANTHER" id="PTHR21043">
    <property type="entry name" value="IOJAP SUPERFAMILY ORTHOLOG"/>
    <property type="match status" value="1"/>
</dbReference>
<evidence type="ECO:0000313" key="5">
    <source>
        <dbReference type="Proteomes" id="UP000075653"/>
    </source>
</evidence>
<dbReference type="Proteomes" id="UP000683551">
    <property type="component" value="Chromosome"/>
</dbReference>
<dbReference type="InterPro" id="IPR043519">
    <property type="entry name" value="NT_sf"/>
</dbReference>
<comment type="subcellular location">
    <subcellularLocation>
        <location evidence="2">Cytoplasm</location>
    </subcellularLocation>
</comment>
<dbReference type="PATRIC" id="fig|1789004.3.peg.19"/>
<proteinExistence type="inferred from homology"/>
<accession>A0A149W1M3</accession>
<reference evidence="3 5" key="1">
    <citation type="submission" date="2016-01" db="EMBL/GenBank/DDBJ databases">
        <title>Genome sequence of the acidophilic iron oxidising Ferrovum strain Z-31.</title>
        <authorList>
            <person name="Poehlein A."/>
            <person name="Ullrich S.R."/>
            <person name="Schloemann M."/>
            <person name="Muehling M."/>
            <person name="Daniel R."/>
        </authorList>
    </citation>
    <scope>NUCLEOTIDE SEQUENCE [LARGE SCALE GENOMIC DNA]</scope>
    <source>
        <strain evidence="3 5">Z-31</strain>
    </source>
</reference>
<dbReference type="Pfam" id="PF02410">
    <property type="entry name" value="RsfS"/>
    <property type="match status" value="1"/>
</dbReference>
<dbReference type="GO" id="GO:0017148">
    <property type="term" value="P:negative regulation of translation"/>
    <property type="evidence" value="ECO:0007669"/>
    <property type="project" value="UniProtKB-UniRule"/>
</dbReference>
<evidence type="ECO:0000313" key="4">
    <source>
        <dbReference type="EMBL" id="QWY78667.1"/>
    </source>
</evidence>
<evidence type="ECO:0000313" key="3">
    <source>
        <dbReference type="EMBL" id="KXW59373.1"/>
    </source>
</evidence>